<proteinExistence type="predicted"/>
<sequence length="351" mass="37962">MNSVRPLLALVFAGLALASFHGGAAAAEAATPPVHQRTPDQTFLTFPEWYLVHSPAEYAAYLASGRPPSAFPLFSHIGQFWQGYRAVGRELGNYPFNGGYHLMVMVIGTSTTVEYAVKGAYEHTVGRLAEATRSGPAPVPEEVFAARYAQAYVDFIRVDPWYLFDFGAELRRMWAAGLPLSGPNLIRRWERRFALTTELLVKAGYAQAIKLGTHAIYDAPLPVTAVVLSGAPARDAAHPDYALLETGAAGVLATIPRYEGFTAYSRWLAGQGIDFREIAGNRGEVVASLLVPAQWSPPPGATARVLFVQPILTRPGTVRVVLATPIDRLGGLLRQVESGLGGSAIEHVYDF</sequence>
<evidence type="ECO:0000313" key="2">
    <source>
        <dbReference type="EMBL" id="MDO1536218.1"/>
    </source>
</evidence>
<name>A0ABT8SBC9_9BURK</name>
<feature type="chain" id="PRO_5045723415" evidence="1">
    <location>
        <begin position="27"/>
        <end position="351"/>
    </location>
</feature>
<protein>
    <submittedName>
        <fullName evidence="2">Uncharacterized protein</fullName>
    </submittedName>
</protein>
<reference evidence="2" key="1">
    <citation type="submission" date="2023-06" db="EMBL/GenBank/DDBJ databases">
        <authorList>
            <person name="Jiang Y."/>
            <person name="Liu Q."/>
        </authorList>
    </citation>
    <scope>NUCLEOTIDE SEQUENCE</scope>
    <source>
        <strain evidence="2">CGMCC 1.12090</strain>
    </source>
</reference>
<keyword evidence="1" id="KW-0732">Signal</keyword>
<comment type="caution">
    <text evidence="2">The sequence shown here is derived from an EMBL/GenBank/DDBJ whole genome shotgun (WGS) entry which is preliminary data.</text>
</comment>
<feature type="signal peptide" evidence="1">
    <location>
        <begin position="1"/>
        <end position="26"/>
    </location>
</feature>
<keyword evidence="3" id="KW-1185">Reference proteome</keyword>
<accession>A0ABT8SBC9</accession>
<dbReference type="RefSeq" id="WP_301814194.1">
    <property type="nucleotide sequence ID" value="NZ_JAUJZH010000026.1"/>
</dbReference>
<gene>
    <name evidence="2" type="ORF">Q2T77_28415</name>
</gene>
<dbReference type="EMBL" id="JAUKVY010000026">
    <property type="protein sequence ID" value="MDO1536218.1"/>
    <property type="molecule type" value="Genomic_DNA"/>
</dbReference>
<organism evidence="2 3">
    <name type="scientific">Variovorax ginsengisoli</name>
    <dbReference type="NCBI Taxonomy" id="363844"/>
    <lineage>
        <taxon>Bacteria</taxon>
        <taxon>Pseudomonadati</taxon>
        <taxon>Pseudomonadota</taxon>
        <taxon>Betaproteobacteria</taxon>
        <taxon>Burkholderiales</taxon>
        <taxon>Comamonadaceae</taxon>
        <taxon>Variovorax</taxon>
    </lineage>
</organism>
<dbReference type="Proteomes" id="UP001169027">
    <property type="component" value="Unassembled WGS sequence"/>
</dbReference>
<evidence type="ECO:0000256" key="1">
    <source>
        <dbReference type="SAM" id="SignalP"/>
    </source>
</evidence>
<evidence type="ECO:0000313" key="3">
    <source>
        <dbReference type="Proteomes" id="UP001169027"/>
    </source>
</evidence>